<proteinExistence type="inferred from homology"/>
<dbReference type="InterPro" id="IPR051734">
    <property type="entry name" value="VapB_TA_antitoxins"/>
</dbReference>
<dbReference type="AlphaFoldDB" id="A0A023X2R1"/>
<dbReference type="GO" id="GO:0003677">
    <property type="term" value="F:DNA binding"/>
    <property type="evidence" value="ECO:0007669"/>
    <property type="project" value="UniProtKB-UniRule"/>
</dbReference>
<dbReference type="KEGG" id="rrd:RradSPS_1320"/>
<reference evidence="6" key="2">
    <citation type="submission" date="2023-11" db="EMBL/GenBank/DDBJ databases">
        <title>MicrobeMod: A computational toolkit for identifying prokaryotic methylation and restriction-modification with nanopore sequencing.</title>
        <authorList>
            <person name="Crits-Christoph A."/>
            <person name="Kang S.C."/>
            <person name="Lee H."/>
            <person name="Ostrov N."/>
        </authorList>
    </citation>
    <scope>NUCLEOTIDE SEQUENCE</scope>
    <source>
        <strain evidence="6">ATCC 51242</strain>
    </source>
</reference>
<gene>
    <name evidence="6" type="primary">vapB</name>
    <name evidence="5" type="ORF">RradSPS_1320</name>
    <name evidence="6" type="ORF">SIL72_08215</name>
</gene>
<dbReference type="Gene3D" id="2.10.260.10">
    <property type="match status" value="1"/>
</dbReference>
<evidence type="ECO:0000256" key="1">
    <source>
        <dbReference type="ARBA" id="ARBA00007924"/>
    </source>
</evidence>
<evidence type="ECO:0000313" key="7">
    <source>
        <dbReference type="Proteomes" id="UP000025229"/>
    </source>
</evidence>
<dbReference type="eggNOG" id="COG4456">
    <property type="taxonomic scope" value="Bacteria"/>
</dbReference>
<dbReference type="Pfam" id="PF04014">
    <property type="entry name" value="MazE_antitoxin"/>
    <property type="match status" value="1"/>
</dbReference>
<name>A0A023X2R1_RUBRA</name>
<evidence type="ECO:0000313" key="5">
    <source>
        <dbReference type="EMBL" id="AHY46603.1"/>
    </source>
</evidence>
<dbReference type="SUPFAM" id="SSF89447">
    <property type="entry name" value="AbrB/MazE/MraZ-like"/>
    <property type="match status" value="1"/>
</dbReference>
<dbReference type="RefSeq" id="WP_038681533.1">
    <property type="nucleotide sequence ID" value="NZ_CP007514.1"/>
</dbReference>
<dbReference type="Proteomes" id="UP001281130">
    <property type="component" value="Unassembled WGS sequence"/>
</dbReference>
<dbReference type="NCBIfam" id="NF040493">
    <property type="entry name" value="TA_anti_VapB"/>
    <property type="match status" value="1"/>
</dbReference>
<feature type="region of interest" description="Disordered" evidence="3">
    <location>
        <begin position="59"/>
        <end position="78"/>
    </location>
</feature>
<dbReference type="InterPro" id="IPR037914">
    <property type="entry name" value="SpoVT-AbrB_sf"/>
</dbReference>
<evidence type="ECO:0000259" key="4">
    <source>
        <dbReference type="PROSITE" id="PS51740"/>
    </source>
</evidence>
<keyword evidence="7" id="KW-1185">Reference proteome</keyword>
<feature type="domain" description="SpoVT-AbrB" evidence="4">
    <location>
        <begin position="4"/>
        <end position="44"/>
    </location>
</feature>
<dbReference type="SMART" id="SM00966">
    <property type="entry name" value="SpoVT_AbrB"/>
    <property type="match status" value="1"/>
</dbReference>
<dbReference type="PANTHER" id="PTHR37550:SF3">
    <property type="entry name" value="ANTITOXIN VAPB1"/>
    <property type="match status" value="1"/>
</dbReference>
<protein>
    <submittedName>
        <fullName evidence="6">Type II toxin-antitoxin system VapB family antitoxin</fullName>
    </submittedName>
    <submittedName>
        <fullName evidence="5">Virulence-associated protein-related protein</fullName>
    </submittedName>
</protein>
<sequence>MDTAKLFKSGRSQAVRLPKAYRFEGEEVFVKRVGDAVVLLPREDTWRTLYRSLDDFSEDFMQSRDQPPAPDAREPFSD</sequence>
<organism evidence="5 7">
    <name type="scientific">Rubrobacter radiotolerans</name>
    <name type="common">Arthrobacter radiotolerans</name>
    <dbReference type="NCBI Taxonomy" id="42256"/>
    <lineage>
        <taxon>Bacteria</taxon>
        <taxon>Bacillati</taxon>
        <taxon>Actinomycetota</taxon>
        <taxon>Rubrobacteria</taxon>
        <taxon>Rubrobacterales</taxon>
        <taxon>Rubrobacteraceae</taxon>
        <taxon>Rubrobacter</taxon>
    </lineage>
</organism>
<comment type="similarity">
    <text evidence="1">Belongs to the VapB family.</text>
</comment>
<dbReference type="EMBL" id="JAWXXX010000001">
    <property type="protein sequence ID" value="MDX5894010.1"/>
    <property type="molecule type" value="Genomic_DNA"/>
</dbReference>
<keyword evidence="2" id="KW-0238">DNA-binding</keyword>
<dbReference type="InterPro" id="IPR047976">
    <property type="entry name" value="Anti_VapB2-like"/>
</dbReference>
<dbReference type="Proteomes" id="UP000025229">
    <property type="component" value="Chromosome"/>
</dbReference>
<evidence type="ECO:0000313" key="6">
    <source>
        <dbReference type="EMBL" id="MDX5894010.1"/>
    </source>
</evidence>
<evidence type="ECO:0000256" key="3">
    <source>
        <dbReference type="SAM" id="MobiDB-lite"/>
    </source>
</evidence>
<evidence type="ECO:0000256" key="2">
    <source>
        <dbReference type="PROSITE-ProRule" id="PRU01076"/>
    </source>
</evidence>
<dbReference type="EMBL" id="CP007514">
    <property type="protein sequence ID" value="AHY46603.1"/>
    <property type="molecule type" value="Genomic_DNA"/>
</dbReference>
<dbReference type="PATRIC" id="fig|42256.3.peg.1337"/>
<dbReference type="InterPro" id="IPR007159">
    <property type="entry name" value="SpoVT-AbrB_dom"/>
</dbReference>
<dbReference type="OrthoDB" id="7173678at2"/>
<dbReference type="PANTHER" id="PTHR37550">
    <property type="entry name" value="ANTITOXIN VAPB1"/>
    <property type="match status" value="1"/>
</dbReference>
<dbReference type="STRING" id="42256.RradSPS_1320"/>
<dbReference type="PROSITE" id="PS51740">
    <property type="entry name" value="SPOVT_ABRB"/>
    <property type="match status" value="1"/>
</dbReference>
<reference evidence="5 7" key="1">
    <citation type="submission" date="2014-03" db="EMBL/GenBank/DDBJ databases">
        <title>Complete genome sequence of the Radio-Resistant Rubrobacter radiotolerans RSPS-4.</title>
        <authorList>
            <person name="Egas C.C."/>
            <person name="Barroso C.C."/>
            <person name="Froufe H.J.C."/>
            <person name="Pacheco J.J."/>
            <person name="Albuquerque L.L."/>
            <person name="da Costa M.M.S."/>
        </authorList>
    </citation>
    <scope>NUCLEOTIDE SEQUENCE [LARGE SCALE GENOMIC DNA]</scope>
    <source>
        <strain evidence="5 7">RSPS-4</strain>
    </source>
</reference>
<dbReference type="HOGENOM" id="CLU_162018_2_2_11"/>
<accession>A0A023X2R1</accession>